<accession>A0A135Z5G7</accession>
<gene>
    <name evidence="2" type="ORF">HMPREF3230_00829</name>
</gene>
<dbReference type="EMBL" id="LSRC01000035">
    <property type="protein sequence ID" value="KXI16910.1"/>
    <property type="molecule type" value="Genomic_DNA"/>
</dbReference>
<dbReference type="PATRIC" id="fig|2702.101.peg.810"/>
<sequence length="203" mass="22893">MLILLAFCALFNVCKVSSRESFRILVAICIPALLIVIPLQNHDYANFGFDKYAGGRAIAIKDFQGYKNFRGLDQASRTISVSNDDFGTWYDEIDHNVNRYKGYKIIVNGFVSKSRSLGSNQFYVARHFMSCCILDMSPFGFVGEISSSSKNDFSLVKEHQWIHVIAHIDVGNVGNDNNRRSGVILRIDKISEAAPPSGYFYRQ</sequence>
<dbReference type="Proteomes" id="UP000070505">
    <property type="component" value="Unassembled WGS sequence"/>
</dbReference>
<evidence type="ECO:0000313" key="2">
    <source>
        <dbReference type="EMBL" id="KXI16910.1"/>
    </source>
</evidence>
<dbReference type="InterPro" id="IPR052955">
    <property type="entry name" value="UPF0703_membrane_permease"/>
</dbReference>
<feature type="domain" description="DUF1980" evidence="1">
    <location>
        <begin position="71"/>
        <end position="202"/>
    </location>
</feature>
<dbReference type="AlphaFoldDB" id="A0A135Z5G7"/>
<dbReference type="Pfam" id="PF21537">
    <property type="entry name" value="DUF1980_C"/>
    <property type="match status" value="1"/>
</dbReference>
<evidence type="ECO:0000259" key="1">
    <source>
        <dbReference type="Pfam" id="PF21537"/>
    </source>
</evidence>
<protein>
    <submittedName>
        <fullName evidence="2">TIGR03943 family protein</fullName>
    </submittedName>
</protein>
<dbReference type="PANTHER" id="PTHR40047">
    <property type="entry name" value="UPF0703 PROTEIN YCGQ"/>
    <property type="match status" value="1"/>
</dbReference>
<dbReference type="PANTHER" id="PTHR40047:SF1">
    <property type="entry name" value="UPF0703 PROTEIN YCGQ"/>
    <property type="match status" value="1"/>
</dbReference>
<comment type="caution">
    <text evidence="2">The sequence shown here is derived from an EMBL/GenBank/DDBJ whole genome shotgun (WGS) entry which is preliminary data.</text>
</comment>
<organism evidence="2 3">
    <name type="scientific">Gardnerella vaginalis</name>
    <dbReference type="NCBI Taxonomy" id="2702"/>
    <lineage>
        <taxon>Bacteria</taxon>
        <taxon>Bacillati</taxon>
        <taxon>Actinomycetota</taxon>
        <taxon>Actinomycetes</taxon>
        <taxon>Bifidobacteriales</taxon>
        <taxon>Bifidobacteriaceae</taxon>
        <taxon>Gardnerella</taxon>
    </lineage>
</organism>
<proteinExistence type="predicted"/>
<reference evidence="2 3" key="1">
    <citation type="submission" date="2016-02" db="EMBL/GenBank/DDBJ databases">
        <authorList>
            <person name="Wen L."/>
            <person name="He K."/>
            <person name="Yang H."/>
        </authorList>
    </citation>
    <scope>NUCLEOTIDE SEQUENCE [LARGE SCALE GENOMIC DNA]</scope>
    <source>
        <strain evidence="2 3">CMW7778B</strain>
    </source>
</reference>
<dbReference type="InterPro" id="IPR048447">
    <property type="entry name" value="DUF1980_C"/>
</dbReference>
<evidence type="ECO:0000313" key="3">
    <source>
        <dbReference type="Proteomes" id="UP000070505"/>
    </source>
</evidence>
<name>A0A135Z5G7_GARVA</name>